<sequence>MGRPNVIQVPLKELEQRFYAYMKKEQITSNAEAGRNLFDLALRILENDDEGVTNRQLLEEIYIQTKKSGAVINMVHGQTYDRDKMKQVEVEAAETRRGIVDGVVERVKEWLAK</sequence>
<protein>
    <submittedName>
        <fullName evidence="1">Uncharacterized protein</fullName>
    </submittedName>
</protein>
<dbReference type="AlphaFoldDB" id="A0A0H3ZV45"/>
<evidence type="ECO:0000313" key="1">
    <source>
        <dbReference type="EMBL" id="AKN40140.1"/>
    </source>
</evidence>
<reference evidence="1" key="1">
    <citation type="journal article" date="2015" name="MBio">
        <title>Eco-Evolutionary Dynamics of Episomes among Ecologically Cohesive Bacterial Populations.</title>
        <authorList>
            <person name="Xue H."/>
            <person name="Cordero O.X."/>
            <person name="Camas F.M."/>
            <person name="Trimble W."/>
            <person name="Meyer F."/>
            <person name="Guglielmini J."/>
            <person name="Rocha E.P."/>
            <person name="Polz M.F."/>
        </authorList>
    </citation>
    <scope>NUCLEOTIDE SEQUENCE</scope>
    <source>
        <strain evidence="1">FF_482</strain>
    </source>
</reference>
<proteinExistence type="predicted"/>
<name>A0A0H3ZV45_9VIBR</name>
<organism evidence="1">
    <name type="scientific">Vibrio sp. FF_482</name>
    <dbReference type="NCBI Taxonomy" id="1652836"/>
    <lineage>
        <taxon>Bacteria</taxon>
        <taxon>Pseudomonadati</taxon>
        <taxon>Pseudomonadota</taxon>
        <taxon>Gammaproteobacteria</taxon>
        <taxon>Vibrionales</taxon>
        <taxon>Vibrionaceae</taxon>
        <taxon>Vibrio</taxon>
    </lineage>
</organism>
<dbReference type="EMBL" id="KP795681">
    <property type="protein sequence ID" value="AKN40140.1"/>
    <property type="molecule type" value="Genomic_DNA"/>
</dbReference>
<accession>A0A0H3ZV45</accession>